<evidence type="ECO:0000313" key="3">
    <source>
        <dbReference type="Proteomes" id="UP000066480"/>
    </source>
</evidence>
<dbReference type="OrthoDB" id="3243290at2"/>
<gene>
    <name evidence="2" type="ORF">VV02_11215</name>
</gene>
<dbReference type="PANTHER" id="PTHR43162">
    <property type="match status" value="1"/>
</dbReference>
<dbReference type="PANTHER" id="PTHR43162:SF1">
    <property type="entry name" value="PRESTALK A DIFFERENTIATION PROTEIN A"/>
    <property type="match status" value="1"/>
</dbReference>
<reference evidence="2 3" key="1">
    <citation type="submission" date="2015-03" db="EMBL/GenBank/DDBJ databases">
        <title>Luteipulveratus halotolerans sp. nov., a novel actinobacterium (Dermacoccaceae) from Sarawak, Malaysia.</title>
        <authorList>
            <person name="Juboi H."/>
            <person name="Basik A."/>
            <person name="Shamsul S.S."/>
            <person name="Arnold P."/>
            <person name="Schmitt E.K."/>
            <person name="Sanglier J.-J."/>
            <person name="Yeo T."/>
        </authorList>
    </citation>
    <scope>NUCLEOTIDE SEQUENCE [LARGE SCALE GENOMIC DNA]</scope>
    <source>
        <strain evidence="2 3">MN07-A0370</strain>
    </source>
</reference>
<name>A0A0K1JQ40_9MICO</name>
<dbReference type="Gene3D" id="3.40.50.720">
    <property type="entry name" value="NAD(P)-binding Rossmann-like Domain"/>
    <property type="match status" value="1"/>
</dbReference>
<evidence type="ECO:0000259" key="1">
    <source>
        <dbReference type="Pfam" id="PF05368"/>
    </source>
</evidence>
<protein>
    <recommendedName>
        <fullName evidence="1">NmrA-like domain-containing protein</fullName>
    </recommendedName>
</protein>
<dbReference type="EMBL" id="CP011112">
    <property type="protein sequence ID" value="AKU18837.1"/>
    <property type="molecule type" value="Genomic_DNA"/>
</dbReference>
<organism evidence="2 3">
    <name type="scientific">Luteipulveratus mongoliensis</name>
    <dbReference type="NCBI Taxonomy" id="571913"/>
    <lineage>
        <taxon>Bacteria</taxon>
        <taxon>Bacillati</taxon>
        <taxon>Actinomycetota</taxon>
        <taxon>Actinomycetes</taxon>
        <taxon>Micrococcales</taxon>
        <taxon>Dermacoccaceae</taxon>
        <taxon>Luteipulveratus</taxon>
    </lineage>
</organism>
<proteinExistence type="predicted"/>
<dbReference type="InterPro" id="IPR051604">
    <property type="entry name" value="Ergot_Alk_Oxidoreductase"/>
</dbReference>
<dbReference type="Proteomes" id="UP000066480">
    <property type="component" value="Chromosome"/>
</dbReference>
<dbReference type="Pfam" id="PF05368">
    <property type="entry name" value="NmrA"/>
    <property type="match status" value="1"/>
</dbReference>
<dbReference type="RefSeq" id="WP_052596860.1">
    <property type="nucleotide sequence ID" value="NZ_CP011112.1"/>
</dbReference>
<dbReference type="SUPFAM" id="SSF51735">
    <property type="entry name" value="NAD(P)-binding Rossmann-fold domains"/>
    <property type="match status" value="1"/>
</dbReference>
<sequence>MNTDTTTQTRTHTVVITCPRGKTGRDVLQALSSQGVDVRPVGRSEQTPFDWTDESTWRPALSGARAAYLVYQPDLALPGAPQAIARIAAIAREEGLEHIVLLSGRNEPGAVESEQALRDSGLDWTVVTASVFAQNFTEGLFHPAIMSGVISLPAADMPEPFTDTGDIAAVVTAALTDERHRGKTYEVSGPSAVSFTEAAAEIASATGRSVRFEQVPPEAFIADLEQLGLPTEDAAGLAALFEEILDGRNRTPADGVQQALGRPARAFSEVVAEAAAHGVWSQS</sequence>
<dbReference type="InterPro" id="IPR008030">
    <property type="entry name" value="NmrA-like"/>
</dbReference>
<dbReference type="InterPro" id="IPR036291">
    <property type="entry name" value="NAD(P)-bd_dom_sf"/>
</dbReference>
<dbReference type="STRING" id="571913.VV02_11215"/>
<feature type="domain" description="NmrA-like" evidence="1">
    <location>
        <begin position="114"/>
        <end position="242"/>
    </location>
</feature>
<evidence type="ECO:0000313" key="2">
    <source>
        <dbReference type="EMBL" id="AKU18837.1"/>
    </source>
</evidence>
<dbReference type="AlphaFoldDB" id="A0A0K1JQ40"/>
<dbReference type="KEGG" id="lmoi:VV02_11215"/>
<accession>A0A0K1JQ40</accession>
<keyword evidence="3" id="KW-1185">Reference proteome</keyword>
<dbReference type="Gene3D" id="3.90.25.10">
    <property type="entry name" value="UDP-galactose 4-epimerase, domain 1"/>
    <property type="match status" value="1"/>
</dbReference>